<keyword evidence="10 13" id="KW-1133">Transmembrane helix</keyword>
<dbReference type="CDD" id="cd00075">
    <property type="entry name" value="HATPase"/>
    <property type="match status" value="1"/>
</dbReference>
<dbReference type="SUPFAM" id="SSF55874">
    <property type="entry name" value="ATPase domain of HSP90 chaperone/DNA topoisomerase II/histidine kinase"/>
    <property type="match status" value="1"/>
</dbReference>
<dbReference type="GO" id="GO:0000155">
    <property type="term" value="F:phosphorelay sensor kinase activity"/>
    <property type="evidence" value="ECO:0007669"/>
    <property type="project" value="InterPro"/>
</dbReference>
<dbReference type="Proteomes" id="UP000254343">
    <property type="component" value="Unassembled WGS sequence"/>
</dbReference>
<dbReference type="SUPFAM" id="SSF47384">
    <property type="entry name" value="Homodimeric domain of signal transducing histidine kinase"/>
    <property type="match status" value="1"/>
</dbReference>
<evidence type="ECO:0000256" key="2">
    <source>
        <dbReference type="ARBA" id="ARBA00004141"/>
    </source>
</evidence>
<evidence type="ECO:0000259" key="14">
    <source>
        <dbReference type="PROSITE" id="PS50109"/>
    </source>
</evidence>
<dbReference type="InterPro" id="IPR036890">
    <property type="entry name" value="HATPase_C_sf"/>
</dbReference>
<dbReference type="EC" id="2.7.13.3" evidence="3"/>
<keyword evidence="12 13" id="KW-0472">Membrane</keyword>
<dbReference type="PRINTS" id="PR00344">
    <property type="entry name" value="BCTRLSENSOR"/>
</dbReference>
<dbReference type="InterPro" id="IPR003661">
    <property type="entry name" value="HisK_dim/P_dom"/>
</dbReference>
<keyword evidence="9" id="KW-0067">ATP-binding</keyword>
<keyword evidence="6 13" id="KW-0812">Transmembrane</keyword>
<evidence type="ECO:0000256" key="10">
    <source>
        <dbReference type="ARBA" id="ARBA00022989"/>
    </source>
</evidence>
<comment type="catalytic activity">
    <reaction evidence="1">
        <text>ATP + protein L-histidine = ADP + protein N-phospho-L-histidine.</text>
        <dbReference type="EC" id="2.7.13.3"/>
    </reaction>
</comment>
<dbReference type="Pfam" id="PF00512">
    <property type="entry name" value="HisKA"/>
    <property type="match status" value="1"/>
</dbReference>
<comment type="subcellular location">
    <subcellularLocation>
        <location evidence="2">Membrane</location>
        <topology evidence="2">Multi-pass membrane protein</topology>
    </subcellularLocation>
</comment>
<dbReference type="InterPro" id="IPR050428">
    <property type="entry name" value="TCS_sensor_his_kinase"/>
</dbReference>
<keyword evidence="11" id="KW-0902">Two-component regulatory system</keyword>
<dbReference type="CDD" id="cd00082">
    <property type="entry name" value="HisKA"/>
    <property type="match status" value="1"/>
</dbReference>
<keyword evidence="4" id="KW-0597">Phosphoprotein</keyword>
<feature type="domain" description="Histidine kinase" evidence="14">
    <location>
        <begin position="222"/>
        <end position="433"/>
    </location>
</feature>
<dbReference type="PROSITE" id="PS50109">
    <property type="entry name" value="HIS_KIN"/>
    <property type="match status" value="1"/>
</dbReference>
<dbReference type="Gene3D" id="3.30.565.10">
    <property type="entry name" value="Histidine kinase-like ATPase, C-terminal domain"/>
    <property type="match status" value="1"/>
</dbReference>
<evidence type="ECO:0000256" key="4">
    <source>
        <dbReference type="ARBA" id="ARBA00022553"/>
    </source>
</evidence>
<evidence type="ECO:0000256" key="12">
    <source>
        <dbReference type="ARBA" id="ARBA00023136"/>
    </source>
</evidence>
<evidence type="ECO:0000256" key="13">
    <source>
        <dbReference type="SAM" id="Phobius"/>
    </source>
</evidence>
<dbReference type="GO" id="GO:0005524">
    <property type="term" value="F:ATP binding"/>
    <property type="evidence" value="ECO:0007669"/>
    <property type="project" value="UniProtKB-KW"/>
</dbReference>
<sequence>MISLRNIAMLWVTLLLIAISVAAVLASRALAVIEINKLLDNELQQIALNAGSGLYTGIHQLISHMEDENRISVQVWDDNGALIHENPMAMRLPQQPASGFHDLTFKGKSWRVYTANDGKHTTQAAQRWSARTEIANHTALAAAVPILAALPIAWIAIILGVNALLARFSRFANELAERGLEAKEPVLASGMPHEITPLISAMNELIARHKAAAEQQKQFLSDAAHELRTPLAALQIQIDNFHNQPSADAKDAALGELKAGIQRATAMIRQLMRMARLDDGAPGSQTIDLRETLITVVSDFVRMASARNIDLEMEIDESASTEIADTEIRFLFTNLIDNAVRYSVAGGRVIVILRRNGPDILVEVRDYGIGIPVTALPRLYDRFYRAAPADIEGTGLGLAIARKIADRNGFGLEISNNIGGPGASATVFIPQST</sequence>
<dbReference type="RefSeq" id="WP_002717238.1">
    <property type="nucleotide sequence ID" value="NZ_UFSI01000001.1"/>
</dbReference>
<evidence type="ECO:0000256" key="3">
    <source>
        <dbReference type="ARBA" id="ARBA00012438"/>
    </source>
</evidence>
<evidence type="ECO:0000256" key="7">
    <source>
        <dbReference type="ARBA" id="ARBA00022741"/>
    </source>
</evidence>
<dbReference type="Pfam" id="PF02518">
    <property type="entry name" value="HATPase_c"/>
    <property type="match status" value="1"/>
</dbReference>
<dbReference type="InterPro" id="IPR005467">
    <property type="entry name" value="His_kinase_dom"/>
</dbReference>
<evidence type="ECO:0000256" key="9">
    <source>
        <dbReference type="ARBA" id="ARBA00022840"/>
    </source>
</evidence>
<keyword evidence="5 15" id="KW-0808">Transferase</keyword>
<dbReference type="InterPro" id="IPR004358">
    <property type="entry name" value="Sig_transdc_His_kin-like_C"/>
</dbReference>
<dbReference type="InterPro" id="IPR036097">
    <property type="entry name" value="HisK_dim/P_sf"/>
</dbReference>
<dbReference type="SMART" id="SM00388">
    <property type="entry name" value="HisKA"/>
    <property type="match status" value="1"/>
</dbReference>
<evidence type="ECO:0000256" key="8">
    <source>
        <dbReference type="ARBA" id="ARBA00022777"/>
    </source>
</evidence>
<dbReference type="GO" id="GO:0005886">
    <property type="term" value="C:plasma membrane"/>
    <property type="evidence" value="ECO:0007669"/>
    <property type="project" value="TreeGrafter"/>
</dbReference>
<keyword evidence="7" id="KW-0547">Nucleotide-binding</keyword>
<evidence type="ECO:0000256" key="1">
    <source>
        <dbReference type="ARBA" id="ARBA00000085"/>
    </source>
</evidence>
<evidence type="ECO:0000256" key="6">
    <source>
        <dbReference type="ARBA" id="ARBA00022692"/>
    </source>
</evidence>
<dbReference type="SMART" id="SM00387">
    <property type="entry name" value="HATPase_c"/>
    <property type="match status" value="1"/>
</dbReference>
<dbReference type="InterPro" id="IPR003594">
    <property type="entry name" value="HATPase_dom"/>
</dbReference>
<organism evidence="15 16">
    <name type="scientific">Afipia felis</name>
    <name type="common">Cat scratch disease bacillus</name>
    <dbReference type="NCBI Taxonomy" id="1035"/>
    <lineage>
        <taxon>Bacteria</taxon>
        <taxon>Pseudomonadati</taxon>
        <taxon>Pseudomonadota</taxon>
        <taxon>Alphaproteobacteria</taxon>
        <taxon>Hyphomicrobiales</taxon>
        <taxon>Nitrobacteraceae</taxon>
        <taxon>Afipia</taxon>
    </lineage>
</organism>
<dbReference type="OrthoDB" id="9809766at2"/>
<evidence type="ECO:0000313" key="16">
    <source>
        <dbReference type="Proteomes" id="UP000254343"/>
    </source>
</evidence>
<reference evidence="15 16" key="1">
    <citation type="submission" date="2018-06" db="EMBL/GenBank/DDBJ databases">
        <authorList>
            <consortium name="Pathogen Informatics"/>
            <person name="Doyle S."/>
        </authorList>
    </citation>
    <scope>NUCLEOTIDE SEQUENCE [LARGE SCALE GENOMIC DNA]</scope>
    <source>
        <strain evidence="15 16">NCTC12722</strain>
    </source>
</reference>
<name>A0A380WE38_AFIFE</name>
<evidence type="ECO:0000256" key="11">
    <source>
        <dbReference type="ARBA" id="ARBA00023012"/>
    </source>
</evidence>
<feature type="transmembrane region" description="Helical" evidence="13">
    <location>
        <begin position="139"/>
        <end position="165"/>
    </location>
</feature>
<proteinExistence type="predicted"/>
<evidence type="ECO:0000256" key="5">
    <source>
        <dbReference type="ARBA" id="ARBA00022679"/>
    </source>
</evidence>
<dbReference type="Gene3D" id="1.10.287.130">
    <property type="match status" value="1"/>
</dbReference>
<dbReference type="AlphaFoldDB" id="A0A380WE38"/>
<dbReference type="PANTHER" id="PTHR45436">
    <property type="entry name" value="SENSOR HISTIDINE KINASE YKOH"/>
    <property type="match status" value="1"/>
</dbReference>
<dbReference type="EMBL" id="UIGB01000001">
    <property type="protein sequence ID" value="SUU86415.1"/>
    <property type="molecule type" value="Genomic_DNA"/>
</dbReference>
<dbReference type="PANTHER" id="PTHR45436:SF14">
    <property type="entry name" value="SENSOR PROTEIN QSEC"/>
    <property type="match status" value="1"/>
</dbReference>
<protein>
    <recommendedName>
        <fullName evidence="3">histidine kinase</fullName>
        <ecNumber evidence="3">2.7.13.3</ecNumber>
    </recommendedName>
</protein>
<accession>A0A380WE38</accession>
<gene>
    <name evidence="15" type="primary">qseC_3</name>
    <name evidence="15" type="ORF">NCTC12722_03640</name>
</gene>
<evidence type="ECO:0000313" key="15">
    <source>
        <dbReference type="EMBL" id="SUU86415.1"/>
    </source>
</evidence>
<keyword evidence="8" id="KW-0418">Kinase</keyword>